<evidence type="ECO:0000313" key="2">
    <source>
        <dbReference type="EnsemblPlants" id="KEH15527"/>
    </source>
</evidence>
<reference evidence="1 3" key="2">
    <citation type="journal article" date="2014" name="BMC Genomics">
        <title>An improved genome release (version Mt4.0) for the model legume Medicago truncatula.</title>
        <authorList>
            <person name="Tang H."/>
            <person name="Krishnakumar V."/>
            <person name="Bidwell S."/>
            <person name="Rosen B."/>
            <person name="Chan A."/>
            <person name="Zhou S."/>
            <person name="Gentzbittel L."/>
            <person name="Childs K.L."/>
            <person name="Yandell M."/>
            <person name="Gundlach H."/>
            <person name="Mayer K.F."/>
            <person name="Schwartz D.C."/>
            <person name="Town C.D."/>
        </authorList>
    </citation>
    <scope>GENOME REANNOTATION</scope>
    <source>
        <strain evidence="1">A17</strain>
        <strain evidence="2 3">cv. Jemalong A17</strain>
    </source>
</reference>
<feature type="non-terminal residue" evidence="1">
    <location>
        <position position="1"/>
    </location>
</feature>
<dbReference type="SUPFAM" id="SSF81383">
    <property type="entry name" value="F-box domain"/>
    <property type="match status" value="1"/>
</dbReference>
<name>A0A072TDP9_MEDTR</name>
<sequence length="100" mass="11484">LEPDLDVEIDSSGLPGDLPWEVLRRLPPAGSLSAVKVCKGWRETARNLWKEMEELKLRVPVKVHVGFVVSMLQKCHGILRLSLRMERCEIFQIHINNKIN</sequence>
<dbReference type="STRING" id="3880.A0A072TDP9"/>
<dbReference type="HOGENOM" id="CLU_2313326_0_0_1"/>
<reference evidence="2" key="3">
    <citation type="submission" date="2015-06" db="UniProtKB">
        <authorList>
            <consortium name="EnsemblPlants"/>
        </authorList>
    </citation>
    <scope>IDENTIFICATION</scope>
    <source>
        <strain evidence="2">cv. Jemalong A17</strain>
    </source>
</reference>
<protein>
    <submittedName>
        <fullName evidence="1">F-box/LRR protein</fullName>
    </submittedName>
</protein>
<reference evidence="1 3" key="1">
    <citation type="journal article" date="2011" name="Nature">
        <title>The Medicago genome provides insight into the evolution of rhizobial symbioses.</title>
        <authorList>
            <person name="Young N.D."/>
            <person name="Debelle F."/>
            <person name="Oldroyd G.E."/>
            <person name="Geurts R."/>
            <person name="Cannon S.B."/>
            <person name="Udvardi M.K."/>
            <person name="Benedito V.A."/>
            <person name="Mayer K.F."/>
            <person name="Gouzy J."/>
            <person name="Schoof H."/>
            <person name="Van de Peer Y."/>
            <person name="Proost S."/>
            <person name="Cook D.R."/>
            <person name="Meyers B.C."/>
            <person name="Spannagl M."/>
            <person name="Cheung F."/>
            <person name="De Mita S."/>
            <person name="Krishnakumar V."/>
            <person name="Gundlach H."/>
            <person name="Zhou S."/>
            <person name="Mudge J."/>
            <person name="Bharti A.K."/>
            <person name="Murray J.D."/>
            <person name="Naoumkina M.A."/>
            <person name="Rosen B."/>
            <person name="Silverstein K.A."/>
            <person name="Tang H."/>
            <person name="Rombauts S."/>
            <person name="Zhao P.X."/>
            <person name="Zhou P."/>
            <person name="Barbe V."/>
            <person name="Bardou P."/>
            <person name="Bechner M."/>
            <person name="Bellec A."/>
            <person name="Berger A."/>
            <person name="Berges H."/>
            <person name="Bidwell S."/>
            <person name="Bisseling T."/>
            <person name="Choisne N."/>
            <person name="Couloux A."/>
            <person name="Denny R."/>
            <person name="Deshpande S."/>
            <person name="Dai X."/>
            <person name="Doyle J.J."/>
            <person name="Dudez A.M."/>
            <person name="Farmer A.D."/>
            <person name="Fouteau S."/>
            <person name="Franken C."/>
            <person name="Gibelin C."/>
            <person name="Gish J."/>
            <person name="Goldstein S."/>
            <person name="Gonzalez A.J."/>
            <person name="Green P.J."/>
            <person name="Hallab A."/>
            <person name="Hartog M."/>
            <person name="Hua A."/>
            <person name="Humphray S.J."/>
            <person name="Jeong D.H."/>
            <person name="Jing Y."/>
            <person name="Jocker A."/>
            <person name="Kenton S.M."/>
            <person name="Kim D.J."/>
            <person name="Klee K."/>
            <person name="Lai H."/>
            <person name="Lang C."/>
            <person name="Lin S."/>
            <person name="Macmil S.L."/>
            <person name="Magdelenat G."/>
            <person name="Matthews L."/>
            <person name="McCorrison J."/>
            <person name="Monaghan E.L."/>
            <person name="Mun J.H."/>
            <person name="Najar F.Z."/>
            <person name="Nicholson C."/>
            <person name="Noirot C."/>
            <person name="O'Bleness M."/>
            <person name="Paule C.R."/>
            <person name="Poulain J."/>
            <person name="Prion F."/>
            <person name="Qin B."/>
            <person name="Qu C."/>
            <person name="Retzel E.F."/>
            <person name="Riddle C."/>
            <person name="Sallet E."/>
            <person name="Samain S."/>
            <person name="Samson N."/>
            <person name="Sanders I."/>
            <person name="Saurat O."/>
            <person name="Scarpelli C."/>
            <person name="Schiex T."/>
            <person name="Segurens B."/>
            <person name="Severin A.J."/>
            <person name="Sherrier D.J."/>
            <person name="Shi R."/>
            <person name="Sims S."/>
            <person name="Singer S.R."/>
            <person name="Sinharoy S."/>
            <person name="Sterck L."/>
            <person name="Viollet A."/>
            <person name="Wang B.B."/>
            <person name="Wang K."/>
            <person name="Wang M."/>
            <person name="Wang X."/>
            <person name="Warfsmann J."/>
            <person name="Weissenbach J."/>
            <person name="White D.D."/>
            <person name="White J.D."/>
            <person name="Wiley G.B."/>
            <person name="Wincker P."/>
            <person name="Xing Y."/>
            <person name="Yang L."/>
            <person name="Yao Z."/>
            <person name="Ying F."/>
            <person name="Zhai J."/>
            <person name="Zhou L."/>
            <person name="Zuber A."/>
            <person name="Denarie J."/>
            <person name="Dixon R.A."/>
            <person name="May G.D."/>
            <person name="Schwartz D.C."/>
            <person name="Rogers J."/>
            <person name="Quetier F."/>
            <person name="Town C.D."/>
            <person name="Roe B.A."/>
        </authorList>
    </citation>
    <scope>NUCLEOTIDE SEQUENCE [LARGE SCALE GENOMIC DNA]</scope>
    <source>
        <strain evidence="1">A17</strain>
        <strain evidence="2 3">cv. Jemalong A17</strain>
    </source>
</reference>
<accession>A0A072TDP9</accession>
<dbReference type="Proteomes" id="UP000002051">
    <property type="component" value="Unassembled WGS sequence"/>
</dbReference>
<organism evidence="1 3">
    <name type="scientific">Medicago truncatula</name>
    <name type="common">Barrel medic</name>
    <name type="synonym">Medicago tribuloides</name>
    <dbReference type="NCBI Taxonomy" id="3880"/>
    <lineage>
        <taxon>Eukaryota</taxon>
        <taxon>Viridiplantae</taxon>
        <taxon>Streptophyta</taxon>
        <taxon>Embryophyta</taxon>
        <taxon>Tracheophyta</taxon>
        <taxon>Spermatophyta</taxon>
        <taxon>Magnoliopsida</taxon>
        <taxon>eudicotyledons</taxon>
        <taxon>Gunneridae</taxon>
        <taxon>Pentapetalae</taxon>
        <taxon>rosids</taxon>
        <taxon>fabids</taxon>
        <taxon>Fabales</taxon>
        <taxon>Fabaceae</taxon>
        <taxon>Papilionoideae</taxon>
        <taxon>50 kb inversion clade</taxon>
        <taxon>NPAAA clade</taxon>
        <taxon>Hologalegina</taxon>
        <taxon>IRL clade</taxon>
        <taxon>Trifolieae</taxon>
        <taxon>Medicago</taxon>
    </lineage>
</organism>
<gene>
    <name evidence="1" type="ORF">MTR_0878s0020</name>
</gene>
<dbReference type="AlphaFoldDB" id="A0A072TDP9"/>
<proteinExistence type="predicted"/>
<evidence type="ECO:0000313" key="3">
    <source>
        <dbReference type="Proteomes" id="UP000002051"/>
    </source>
</evidence>
<keyword evidence="3" id="KW-1185">Reference proteome</keyword>
<dbReference type="EMBL" id="KL403602">
    <property type="protein sequence ID" value="KEH15527.1"/>
    <property type="molecule type" value="Genomic_DNA"/>
</dbReference>
<dbReference type="InterPro" id="IPR036047">
    <property type="entry name" value="F-box-like_dom_sf"/>
</dbReference>
<dbReference type="EnsemblPlants" id="KEH15527">
    <property type="protein sequence ID" value="KEH15527"/>
    <property type="gene ID" value="MTR_0878s0020"/>
</dbReference>
<evidence type="ECO:0000313" key="1">
    <source>
        <dbReference type="EMBL" id="KEH15527.1"/>
    </source>
</evidence>